<comment type="caution">
    <text evidence="7">The sequence shown here is derived from an EMBL/GenBank/DDBJ whole genome shotgun (WGS) entry which is preliminary data.</text>
</comment>
<sequence>MKIIYMGTPEFAVPCLETLVNSKHEVVGVFTRPDKPSGRGQKVNITPVKEKALEHNIPIFQPTTLKNEDVINEIKELNPDIIIVVAYGQILPKKILQIPKYGCINVHASLLPKYRGAGPINWVIINGEKKTGITTMYMDVGLDTGDMLLKEEIEIGKDETASELHDRLMELGAKVLDKTIELLETNEIMAIPQNHDNSSYAPMLTKDLGKIDWSKSAKEIKDLIRGTIPWPTAYTTYNGQVMKIWKSRIIESNKEHAPGKILEITKEYILVATGKNILAIEEIQFSGKKRMSVKDYLIGNNIEENKNLGE</sequence>
<reference evidence="7 8" key="1">
    <citation type="submission" date="2021-06" db="EMBL/GenBank/DDBJ databases">
        <authorList>
            <person name="Sun Q."/>
            <person name="Li D."/>
        </authorList>
    </citation>
    <scope>NUCLEOTIDE SEQUENCE [LARGE SCALE GENOMIC DNA]</scope>
    <source>
        <strain evidence="7 8">MSJ-5</strain>
    </source>
</reference>
<dbReference type="PROSITE" id="PS00373">
    <property type="entry name" value="GART"/>
    <property type="match status" value="1"/>
</dbReference>
<dbReference type="CDD" id="cd08704">
    <property type="entry name" value="Met_tRNA_FMT_C"/>
    <property type="match status" value="1"/>
</dbReference>
<evidence type="ECO:0000256" key="3">
    <source>
        <dbReference type="ARBA" id="ARBA00022917"/>
    </source>
</evidence>
<accession>A0ABS6G5A7</accession>
<keyword evidence="2 4" id="KW-0808">Transferase</keyword>
<dbReference type="Pfam" id="PF00551">
    <property type="entry name" value="Formyl_trans_N"/>
    <property type="match status" value="1"/>
</dbReference>
<dbReference type="InterPro" id="IPR002376">
    <property type="entry name" value="Formyl_transf_N"/>
</dbReference>
<dbReference type="HAMAP" id="MF_00182">
    <property type="entry name" value="Formyl_trans"/>
    <property type="match status" value="1"/>
</dbReference>
<dbReference type="GO" id="GO:0004479">
    <property type="term" value="F:methionyl-tRNA formyltransferase activity"/>
    <property type="evidence" value="ECO:0007669"/>
    <property type="project" value="UniProtKB-EC"/>
</dbReference>
<feature type="domain" description="Formyl transferase N-terminal" evidence="5">
    <location>
        <begin position="1"/>
        <end position="178"/>
    </location>
</feature>
<dbReference type="InterPro" id="IPR041711">
    <property type="entry name" value="Met-tRNA-FMT_N"/>
</dbReference>
<dbReference type="Pfam" id="PF02911">
    <property type="entry name" value="Formyl_trans_C"/>
    <property type="match status" value="1"/>
</dbReference>
<evidence type="ECO:0000256" key="1">
    <source>
        <dbReference type="ARBA" id="ARBA00010699"/>
    </source>
</evidence>
<dbReference type="PANTHER" id="PTHR11138">
    <property type="entry name" value="METHIONYL-TRNA FORMYLTRANSFERASE"/>
    <property type="match status" value="1"/>
</dbReference>
<organism evidence="7 8">
    <name type="scientific">Alkaliphilus flagellatus</name>
    <dbReference type="NCBI Taxonomy" id="2841507"/>
    <lineage>
        <taxon>Bacteria</taxon>
        <taxon>Bacillati</taxon>
        <taxon>Bacillota</taxon>
        <taxon>Clostridia</taxon>
        <taxon>Peptostreptococcales</taxon>
        <taxon>Natronincolaceae</taxon>
        <taxon>Alkaliphilus</taxon>
    </lineage>
</organism>
<comment type="function">
    <text evidence="4">Attaches a formyl group to the free amino group of methionyl-tRNA(fMet). The formyl group appears to play a dual role in the initiator identity of N-formylmethionyl-tRNA by promoting its recognition by IF2 and preventing the misappropriation of this tRNA by the elongation apparatus.</text>
</comment>
<feature type="binding site" evidence="4">
    <location>
        <begin position="109"/>
        <end position="112"/>
    </location>
    <ligand>
        <name>(6S)-5,6,7,8-tetrahydrofolate</name>
        <dbReference type="ChEBI" id="CHEBI:57453"/>
    </ligand>
</feature>
<dbReference type="EC" id="2.1.2.9" evidence="4"/>
<dbReference type="NCBIfam" id="TIGR00460">
    <property type="entry name" value="fmt"/>
    <property type="match status" value="1"/>
</dbReference>
<evidence type="ECO:0000256" key="2">
    <source>
        <dbReference type="ARBA" id="ARBA00022679"/>
    </source>
</evidence>
<comment type="similarity">
    <text evidence="1 4">Belongs to the Fmt family.</text>
</comment>
<comment type="catalytic activity">
    <reaction evidence="4">
        <text>L-methionyl-tRNA(fMet) + (6R)-10-formyltetrahydrofolate = N-formyl-L-methionyl-tRNA(fMet) + (6S)-5,6,7,8-tetrahydrofolate + H(+)</text>
        <dbReference type="Rhea" id="RHEA:24380"/>
        <dbReference type="Rhea" id="RHEA-COMP:9952"/>
        <dbReference type="Rhea" id="RHEA-COMP:9953"/>
        <dbReference type="ChEBI" id="CHEBI:15378"/>
        <dbReference type="ChEBI" id="CHEBI:57453"/>
        <dbReference type="ChEBI" id="CHEBI:78530"/>
        <dbReference type="ChEBI" id="CHEBI:78844"/>
        <dbReference type="ChEBI" id="CHEBI:195366"/>
        <dbReference type="EC" id="2.1.2.9"/>
    </reaction>
</comment>
<dbReference type="InterPro" id="IPR005793">
    <property type="entry name" value="Formyl_trans_C"/>
</dbReference>
<keyword evidence="3 4" id="KW-0648">Protein biosynthesis</keyword>
<feature type="domain" description="Formyl transferase C-terminal" evidence="6">
    <location>
        <begin position="204"/>
        <end position="300"/>
    </location>
</feature>
<dbReference type="InterPro" id="IPR001555">
    <property type="entry name" value="GART_AS"/>
</dbReference>
<keyword evidence="8" id="KW-1185">Reference proteome</keyword>
<evidence type="ECO:0000259" key="6">
    <source>
        <dbReference type="Pfam" id="PF02911"/>
    </source>
</evidence>
<gene>
    <name evidence="4 7" type="primary">fmt</name>
    <name evidence="7" type="ORF">KQI88_13135</name>
</gene>
<evidence type="ECO:0000256" key="4">
    <source>
        <dbReference type="HAMAP-Rule" id="MF_00182"/>
    </source>
</evidence>
<dbReference type="Proteomes" id="UP000779508">
    <property type="component" value="Unassembled WGS sequence"/>
</dbReference>
<dbReference type="InterPro" id="IPR044135">
    <property type="entry name" value="Met-tRNA-FMT_C"/>
</dbReference>
<dbReference type="InterPro" id="IPR005794">
    <property type="entry name" value="Fmt"/>
</dbReference>
<dbReference type="CDD" id="cd08646">
    <property type="entry name" value="FMT_core_Met-tRNA-FMT_N"/>
    <property type="match status" value="1"/>
</dbReference>
<protein>
    <recommendedName>
        <fullName evidence="4">Methionyl-tRNA formyltransferase</fullName>
        <ecNumber evidence="4">2.1.2.9</ecNumber>
    </recommendedName>
</protein>
<dbReference type="EMBL" id="JAHLQK010000005">
    <property type="protein sequence ID" value="MBU5677359.1"/>
    <property type="molecule type" value="Genomic_DNA"/>
</dbReference>
<name>A0ABS6G5A7_9FIRM</name>
<evidence type="ECO:0000259" key="5">
    <source>
        <dbReference type="Pfam" id="PF00551"/>
    </source>
</evidence>
<evidence type="ECO:0000313" key="7">
    <source>
        <dbReference type="EMBL" id="MBU5677359.1"/>
    </source>
</evidence>
<dbReference type="PANTHER" id="PTHR11138:SF5">
    <property type="entry name" value="METHIONYL-TRNA FORMYLTRANSFERASE, MITOCHONDRIAL"/>
    <property type="match status" value="1"/>
</dbReference>
<evidence type="ECO:0000313" key="8">
    <source>
        <dbReference type="Proteomes" id="UP000779508"/>
    </source>
</evidence>
<proteinExistence type="inferred from homology"/>
<dbReference type="RefSeq" id="WP_216418064.1">
    <property type="nucleotide sequence ID" value="NZ_JAHLQK010000005.1"/>
</dbReference>